<dbReference type="AlphaFoldDB" id="A0A6J4SIV4"/>
<reference evidence="1" key="1">
    <citation type="submission" date="2020-02" db="EMBL/GenBank/DDBJ databases">
        <authorList>
            <person name="Meier V. D."/>
        </authorList>
    </citation>
    <scope>NUCLEOTIDE SEQUENCE</scope>
    <source>
        <strain evidence="1">AVDCRST_MAG69</strain>
    </source>
</reference>
<organism evidence="1">
    <name type="scientific">uncultured Solirubrobacteraceae bacterium</name>
    <dbReference type="NCBI Taxonomy" id="1162706"/>
    <lineage>
        <taxon>Bacteria</taxon>
        <taxon>Bacillati</taxon>
        <taxon>Actinomycetota</taxon>
        <taxon>Thermoleophilia</taxon>
        <taxon>Solirubrobacterales</taxon>
        <taxon>Solirubrobacteraceae</taxon>
        <taxon>environmental samples</taxon>
    </lineage>
</organism>
<name>A0A6J4SIV4_9ACTN</name>
<proteinExistence type="predicted"/>
<evidence type="ECO:0000313" key="1">
    <source>
        <dbReference type="EMBL" id="CAA9500151.1"/>
    </source>
</evidence>
<accession>A0A6J4SIV4</accession>
<sequence length="249" mass="25921">MARHPPGKGNGMRLLLFLIALIVVVVIADALISREAEDRGAQALRDELTARTGEQPDRVQVELKGWLAGVRLLAGPSPDAIATVRGLELRETAGSLTRLHLSLDEVHADAGELLGGAPEDQLPFTARSGTFRAVLDEDDLNQVIGPSQLFERLEVAAGGISAIPPSTSAVSEPVPLTTELGRGAAGGDVLVLRQEQTGANAPLPAGSTLTIPFVLPDALDLQQIQTRSDRLIGTGEVDVEALAAGSGSS</sequence>
<gene>
    <name evidence="1" type="ORF">AVDCRST_MAG69-1839</name>
</gene>
<dbReference type="EMBL" id="CADCVP010000195">
    <property type="protein sequence ID" value="CAA9500151.1"/>
    <property type="molecule type" value="Genomic_DNA"/>
</dbReference>
<evidence type="ECO:0008006" key="2">
    <source>
        <dbReference type="Google" id="ProtNLM"/>
    </source>
</evidence>
<protein>
    <recommendedName>
        <fullName evidence="2">DUF2993 domain-containing protein</fullName>
    </recommendedName>
</protein>